<protein>
    <recommendedName>
        <fullName evidence="2">Thioesterase domain-containing protein</fullName>
    </recommendedName>
</protein>
<dbReference type="InterPro" id="IPR006683">
    <property type="entry name" value="Thioestr_dom"/>
</dbReference>
<evidence type="ECO:0000313" key="4">
    <source>
        <dbReference type="Proteomes" id="UP001143486"/>
    </source>
</evidence>
<gene>
    <name evidence="3" type="ORF">GCM10017621_16060</name>
</gene>
<dbReference type="PANTHER" id="PTHR43240">
    <property type="entry name" value="1,4-DIHYDROXY-2-NAPHTHOYL-COA THIOESTERASE 1"/>
    <property type="match status" value="1"/>
</dbReference>
<dbReference type="CDD" id="cd03443">
    <property type="entry name" value="PaaI_thioesterase"/>
    <property type="match status" value="1"/>
</dbReference>
<dbReference type="GO" id="GO:0061522">
    <property type="term" value="F:1,4-dihydroxy-2-naphthoyl-CoA thioesterase activity"/>
    <property type="evidence" value="ECO:0007669"/>
    <property type="project" value="TreeGrafter"/>
</dbReference>
<dbReference type="Proteomes" id="UP001143486">
    <property type="component" value="Unassembled WGS sequence"/>
</dbReference>
<evidence type="ECO:0000313" key="3">
    <source>
        <dbReference type="EMBL" id="GLK52098.1"/>
    </source>
</evidence>
<reference evidence="3" key="1">
    <citation type="journal article" date="2014" name="Int. J. Syst. Evol. Microbiol.">
        <title>Complete genome sequence of Corynebacterium casei LMG S-19264T (=DSM 44701T), isolated from a smear-ripened cheese.</title>
        <authorList>
            <consortium name="US DOE Joint Genome Institute (JGI-PGF)"/>
            <person name="Walter F."/>
            <person name="Albersmeier A."/>
            <person name="Kalinowski J."/>
            <person name="Ruckert C."/>
        </authorList>
    </citation>
    <scope>NUCLEOTIDE SEQUENCE</scope>
    <source>
        <strain evidence="3">VKM B-1513</strain>
    </source>
</reference>
<dbReference type="InterPro" id="IPR029069">
    <property type="entry name" value="HotDog_dom_sf"/>
</dbReference>
<proteinExistence type="predicted"/>
<dbReference type="PANTHER" id="PTHR43240:SF7">
    <property type="entry name" value="BLR7284 PROTEIN"/>
    <property type="match status" value="1"/>
</dbReference>
<dbReference type="RefSeq" id="WP_271186462.1">
    <property type="nucleotide sequence ID" value="NZ_BSFE01000003.1"/>
</dbReference>
<dbReference type="InterPro" id="IPR003736">
    <property type="entry name" value="PAAI_dom"/>
</dbReference>
<comment type="caution">
    <text evidence="3">The sequence shown here is derived from an EMBL/GenBank/DDBJ whole genome shotgun (WGS) entry which is preliminary data.</text>
</comment>
<name>A0A9W6IKT1_9PROT</name>
<keyword evidence="4" id="KW-1185">Reference proteome</keyword>
<evidence type="ECO:0000259" key="2">
    <source>
        <dbReference type="Pfam" id="PF03061"/>
    </source>
</evidence>
<dbReference type="NCBIfam" id="TIGR00369">
    <property type="entry name" value="unchar_dom_1"/>
    <property type="match status" value="1"/>
</dbReference>
<organism evidence="3 4">
    <name type="scientific">Maricaulis virginensis</name>
    <dbReference type="NCBI Taxonomy" id="144022"/>
    <lineage>
        <taxon>Bacteria</taxon>
        <taxon>Pseudomonadati</taxon>
        <taxon>Pseudomonadota</taxon>
        <taxon>Alphaproteobacteria</taxon>
        <taxon>Maricaulales</taxon>
        <taxon>Maricaulaceae</taxon>
        <taxon>Maricaulis</taxon>
    </lineage>
</organism>
<reference evidence="3" key="2">
    <citation type="submission" date="2023-01" db="EMBL/GenBank/DDBJ databases">
        <authorList>
            <person name="Sun Q."/>
            <person name="Evtushenko L."/>
        </authorList>
    </citation>
    <scope>NUCLEOTIDE SEQUENCE</scope>
    <source>
        <strain evidence="3">VKM B-1513</strain>
    </source>
</reference>
<evidence type="ECO:0000256" key="1">
    <source>
        <dbReference type="ARBA" id="ARBA00022801"/>
    </source>
</evidence>
<dbReference type="AlphaFoldDB" id="A0A9W6IKT1"/>
<keyword evidence="1" id="KW-0378">Hydrolase</keyword>
<accession>A0A9W6IKT1</accession>
<dbReference type="GO" id="GO:0005829">
    <property type="term" value="C:cytosol"/>
    <property type="evidence" value="ECO:0007669"/>
    <property type="project" value="TreeGrafter"/>
</dbReference>
<dbReference type="EMBL" id="BSFE01000003">
    <property type="protein sequence ID" value="GLK52098.1"/>
    <property type="molecule type" value="Genomic_DNA"/>
</dbReference>
<feature type="domain" description="Thioesterase" evidence="2">
    <location>
        <begin position="55"/>
        <end position="128"/>
    </location>
</feature>
<dbReference type="Gene3D" id="3.10.129.10">
    <property type="entry name" value="Hotdog Thioesterase"/>
    <property type="match status" value="1"/>
</dbReference>
<sequence length="162" mass="17057">MDDDIQHRLDTIAPLIVDGSPHAVALGFRIDRLTPGKAAMSAPYSEALIGDPETGTLHGGVITALLDHVCGMAAFGGLGARDTPATLDLRIDYMRPAKPGQDIHAEAECLKSHGLVAFVRATAHDGDIADPVAIAQAAFMITRASKAAQERAMKAMRGEHPL</sequence>
<dbReference type="Pfam" id="PF03061">
    <property type="entry name" value="4HBT"/>
    <property type="match status" value="1"/>
</dbReference>
<dbReference type="SUPFAM" id="SSF54637">
    <property type="entry name" value="Thioesterase/thiol ester dehydrase-isomerase"/>
    <property type="match status" value="1"/>
</dbReference>